<reference evidence="8 9" key="1">
    <citation type="submission" date="2018-08" db="EMBL/GenBank/DDBJ databases">
        <title>A genome reference for cultivated species of the human gut microbiota.</title>
        <authorList>
            <person name="Zou Y."/>
            <person name="Xue W."/>
            <person name="Luo G."/>
        </authorList>
    </citation>
    <scope>NUCLEOTIDE SEQUENCE [LARGE SCALE GENOMIC DNA]</scope>
    <source>
        <strain evidence="7 9">AF21-24</strain>
        <strain evidence="6 8">AF29-2BH</strain>
    </source>
</reference>
<dbReference type="SUPFAM" id="SSF53822">
    <property type="entry name" value="Periplasmic binding protein-like I"/>
    <property type="match status" value="1"/>
</dbReference>
<accession>A0A411ZN94</accession>
<keyword evidence="4" id="KW-0732">Signal</keyword>
<dbReference type="InterPro" id="IPR028082">
    <property type="entry name" value="Peripla_BP_I"/>
</dbReference>
<protein>
    <submittedName>
        <fullName evidence="6">Sugar ABC transporter substrate-binding protein</fullName>
    </submittedName>
</protein>
<feature type="compositionally biased region" description="Acidic residues" evidence="3">
    <location>
        <begin position="347"/>
        <end position="374"/>
    </location>
</feature>
<dbReference type="Pfam" id="PF13407">
    <property type="entry name" value="Peripla_BP_4"/>
    <property type="match status" value="1"/>
</dbReference>
<evidence type="ECO:0000313" key="8">
    <source>
        <dbReference type="Proteomes" id="UP000283585"/>
    </source>
</evidence>
<dbReference type="InterPro" id="IPR050555">
    <property type="entry name" value="Bact_Solute-Bind_Prot2"/>
</dbReference>
<evidence type="ECO:0000313" key="9">
    <source>
        <dbReference type="Proteomes" id="UP000284242"/>
    </source>
</evidence>
<dbReference type="Gene3D" id="3.40.50.2300">
    <property type="match status" value="2"/>
</dbReference>
<dbReference type="Proteomes" id="UP000284242">
    <property type="component" value="Unassembled WGS sequence"/>
</dbReference>
<feature type="signal peptide" evidence="4">
    <location>
        <begin position="1"/>
        <end position="22"/>
    </location>
</feature>
<evidence type="ECO:0000313" key="6">
    <source>
        <dbReference type="EMBL" id="RGQ04274.1"/>
    </source>
</evidence>
<evidence type="ECO:0000256" key="2">
    <source>
        <dbReference type="ARBA" id="ARBA00007639"/>
    </source>
</evidence>
<organism evidence="6 8">
    <name type="scientific">Blautia obeum</name>
    <dbReference type="NCBI Taxonomy" id="40520"/>
    <lineage>
        <taxon>Bacteria</taxon>
        <taxon>Bacillati</taxon>
        <taxon>Bacillota</taxon>
        <taxon>Clostridia</taxon>
        <taxon>Lachnospirales</taxon>
        <taxon>Lachnospiraceae</taxon>
        <taxon>Blautia</taxon>
    </lineage>
</organism>
<dbReference type="CDD" id="cd01536">
    <property type="entry name" value="PBP1_ABC_sugar_binding-like"/>
    <property type="match status" value="1"/>
</dbReference>
<feature type="chain" id="PRO_5038304865" evidence="4">
    <location>
        <begin position="23"/>
        <end position="374"/>
    </location>
</feature>
<feature type="domain" description="Periplasmic binding protein" evidence="5">
    <location>
        <begin position="38"/>
        <end position="295"/>
    </location>
</feature>
<evidence type="ECO:0000313" key="7">
    <source>
        <dbReference type="EMBL" id="RGS71386.1"/>
    </source>
</evidence>
<evidence type="ECO:0000256" key="4">
    <source>
        <dbReference type="SAM" id="SignalP"/>
    </source>
</evidence>
<dbReference type="RefSeq" id="WP_118044746.1">
    <property type="nucleotide sequence ID" value="NZ_JBCJBY010000002.1"/>
</dbReference>
<comment type="subcellular location">
    <subcellularLocation>
        <location evidence="1">Cell envelope</location>
    </subcellularLocation>
</comment>
<dbReference type="EMBL" id="QRVV01000039">
    <property type="protein sequence ID" value="RGS71386.1"/>
    <property type="molecule type" value="Genomic_DNA"/>
</dbReference>
<feature type="region of interest" description="Disordered" evidence="3">
    <location>
        <begin position="330"/>
        <end position="374"/>
    </location>
</feature>
<dbReference type="PANTHER" id="PTHR30036">
    <property type="entry name" value="D-XYLOSE-BINDING PERIPLASMIC PROTEIN"/>
    <property type="match status" value="1"/>
</dbReference>
<dbReference type="InterPro" id="IPR025997">
    <property type="entry name" value="SBP_2_dom"/>
</dbReference>
<name>A0A411ZN94_9FIRM</name>
<dbReference type="GO" id="GO:0030288">
    <property type="term" value="C:outer membrane-bounded periplasmic space"/>
    <property type="evidence" value="ECO:0007669"/>
    <property type="project" value="TreeGrafter"/>
</dbReference>
<evidence type="ECO:0000256" key="3">
    <source>
        <dbReference type="SAM" id="MobiDB-lite"/>
    </source>
</evidence>
<dbReference type="Proteomes" id="UP000283585">
    <property type="component" value="Unassembled WGS sequence"/>
</dbReference>
<evidence type="ECO:0000259" key="5">
    <source>
        <dbReference type="Pfam" id="PF13407"/>
    </source>
</evidence>
<sequence length="374" mass="40401">MKKRIAKVLCAAVLGGSLAVTAFPGVAMAAEKEGGFKVAYITRNQSDPFAAELVNQFTSQAEEYADTFTLDTFDSQADSEKENSIIEDCITKKYDCIIVQPNDGNLQQPYCQKVLDAGIFCITTNAAIRELEGGSWVDGDPYAQGEAIAKLAAEAVPEGGTVGILNCMPGNFHTTSRYNAIKDEFIDKRDDVKIIGDYMEEEATEAAAMATMEDWATSYGRIDCMLTTADLLGNGAYEAVKDDDTYDGMLVYSVDCLAKTVLEIKDGVYTAAVYQNPPALAAANLKAAYDLLTGAETVVNTSVDSLLCTSDNVDQFIQMYIDQGQITEDEAKSHGYEAGSTTSILDEQSDDSESEETTEEATDDSTEEAEKEAE</sequence>
<evidence type="ECO:0000256" key="1">
    <source>
        <dbReference type="ARBA" id="ARBA00004196"/>
    </source>
</evidence>
<dbReference type="AlphaFoldDB" id="A0A411ZN94"/>
<gene>
    <name evidence="7" type="ORF">DWX77_12040</name>
    <name evidence="6" type="ORF">DWZ12_10370</name>
</gene>
<comment type="caution">
    <text evidence="6">The sequence shown here is derived from an EMBL/GenBank/DDBJ whole genome shotgun (WGS) entry which is preliminary data.</text>
</comment>
<comment type="similarity">
    <text evidence="2">Belongs to the bacterial solute-binding protein 2 family.</text>
</comment>
<proteinExistence type="inferred from homology"/>
<dbReference type="GO" id="GO:0030246">
    <property type="term" value="F:carbohydrate binding"/>
    <property type="evidence" value="ECO:0007669"/>
    <property type="project" value="TreeGrafter"/>
</dbReference>
<dbReference type="EMBL" id="QRSS01000011">
    <property type="protein sequence ID" value="RGQ04274.1"/>
    <property type="molecule type" value="Genomic_DNA"/>
</dbReference>
<dbReference type="PANTHER" id="PTHR30036:SF7">
    <property type="entry name" value="ABC TRANSPORTER PERIPLASMIC-BINDING PROTEIN YPHF"/>
    <property type="match status" value="1"/>
</dbReference>